<accession>A0AA38CQ62</accession>
<sequence>DLIEDFKAFGIHAIPRDQNQDANRLATIGSQYNIPVDIMKEGQQFVKMVVRPVVPDN</sequence>
<comment type="caution">
    <text evidence="1">The sequence shown here is derived from an EMBL/GenBank/DDBJ whole genome shotgun (WGS) entry which is preliminary data.</text>
</comment>
<evidence type="ECO:0000313" key="1">
    <source>
        <dbReference type="EMBL" id="KAH9304890.1"/>
    </source>
</evidence>
<proteinExistence type="predicted"/>
<feature type="non-terminal residue" evidence="1">
    <location>
        <position position="57"/>
    </location>
</feature>
<keyword evidence="2" id="KW-1185">Reference proteome</keyword>
<protein>
    <submittedName>
        <fullName evidence="1">Uncharacterized protein</fullName>
    </submittedName>
</protein>
<dbReference type="Proteomes" id="UP000824469">
    <property type="component" value="Unassembled WGS sequence"/>
</dbReference>
<feature type="non-terminal residue" evidence="1">
    <location>
        <position position="1"/>
    </location>
</feature>
<organism evidence="1 2">
    <name type="scientific">Taxus chinensis</name>
    <name type="common">Chinese yew</name>
    <name type="synonym">Taxus wallichiana var. chinensis</name>
    <dbReference type="NCBI Taxonomy" id="29808"/>
    <lineage>
        <taxon>Eukaryota</taxon>
        <taxon>Viridiplantae</taxon>
        <taxon>Streptophyta</taxon>
        <taxon>Embryophyta</taxon>
        <taxon>Tracheophyta</taxon>
        <taxon>Spermatophyta</taxon>
        <taxon>Pinopsida</taxon>
        <taxon>Pinidae</taxon>
        <taxon>Conifers II</taxon>
        <taxon>Cupressales</taxon>
        <taxon>Taxaceae</taxon>
        <taxon>Taxus</taxon>
    </lineage>
</organism>
<dbReference type="EMBL" id="JAHRHJ020000008">
    <property type="protein sequence ID" value="KAH9304890.1"/>
    <property type="molecule type" value="Genomic_DNA"/>
</dbReference>
<name>A0AA38CQ62_TAXCH</name>
<dbReference type="AlphaFoldDB" id="A0AA38CQ62"/>
<gene>
    <name evidence="1" type="ORF">KI387_009294</name>
</gene>
<reference evidence="1 2" key="1">
    <citation type="journal article" date="2021" name="Nat. Plants">
        <title>The Taxus genome provides insights into paclitaxel biosynthesis.</title>
        <authorList>
            <person name="Xiong X."/>
            <person name="Gou J."/>
            <person name="Liao Q."/>
            <person name="Li Y."/>
            <person name="Zhou Q."/>
            <person name="Bi G."/>
            <person name="Li C."/>
            <person name="Du R."/>
            <person name="Wang X."/>
            <person name="Sun T."/>
            <person name="Guo L."/>
            <person name="Liang H."/>
            <person name="Lu P."/>
            <person name="Wu Y."/>
            <person name="Zhang Z."/>
            <person name="Ro D.K."/>
            <person name="Shang Y."/>
            <person name="Huang S."/>
            <person name="Yan J."/>
        </authorList>
    </citation>
    <scope>NUCLEOTIDE SEQUENCE [LARGE SCALE GENOMIC DNA]</scope>
    <source>
        <strain evidence="1">Ta-2019</strain>
    </source>
</reference>
<evidence type="ECO:0000313" key="2">
    <source>
        <dbReference type="Proteomes" id="UP000824469"/>
    </source>
</evidence>